<name>A0ABW0J9J2_9BURK</name>
<proteinExistence type="predicted"/>
<dbReference type="InterPro" id="IPR001789">
    <property type="entry name" value="Sig_transdc_resp-reg_receiver"/>
</dbReference>
<keyword evidence="7" id="KW-1185">Reference proteome</keyword>
<organism evidence="6 7">
    <name type="scientific">Paraburkholderia denitrificans</name>
    <dbReference type="NCBI Taxonomy" id="694025"/>
    <lineage>
        <taxon>Bacteria</taxon>
        <taxon>Pseudomonadati</taxon>
        <taxon>Pseudomonadota</taxon>
        <taxon>Betaproteobacteria</taxon>
        <taxon>Burkholderiales</taxon>
        <taxon>Burkholderiaceae</taxon>
        <taxon>Paraburkholderia</taxon>
    </lineage>
</organism>
<reference evidence="7" key="1">
    <citation type="journal article" date="2019" name="Int. J. Syst. Evol. Microbiol.">
        <title>The Global Catalogue of Microorganisms (GCM) 10K type strain sequencing project: providing services to taxonomists for standard genome sequencing and annotation.</title>
        <authorList>
            <consortium name="The Broad Institute Genomics Platform"/>
            <consortium name="The Broad Institute Genome Sequencing Center for Infectious Disease"/>
            <person name="Wu L."/>
            <person name="Ma J."/>
        </authorList>
    </citation>
    <scope>NUCLEOTIDE SEQUENCE [LARGE SCALE GENOMIC DNA]</scope>
    <source>
        <strain evidence="7">CCUG 56042</strain>
    </source>
</reference>
<evidence type="ECO:0000256" key="3">
    <source>
        <dbReference type="PROSITE-ProRule" id="PRU00169"/>
    </source>
</evidence>
<dbReference type="RefSeq" id="WP_377711755.1">
    <property type="nucleotide sequence ID" value="NZ_JBHSMP010000016.1"/>
</dbReference>
<feature type="modified residue" description="4-aspartylphosphate" evidence="3">
    <location>
        <position position="59"/>
    </location>
</feature>
<dbReference type="Proteomes" id="UP001596103">
    <property type="component" value="Unassembled WGS sequence"/>
</dbReference>
<dbReference type="PRINTS" id="PR00038">
    <property type="entry name" value="HTHLUXR"/>
</dbReference>
<dbReference type="SMART" id="SM00421">
    <property type="entry name" value="HTH_LUXR"/>
    <property type="match status" value="1"/>
</dbReference>
<keyword evidence="1 3" id="KW-0597">Phosphoprotein</keyword>
<evidence type="ECO:0000259" key="4">
    <source>
        <dbReference type="PROSITE" id="PS50043"/>
    </source>
</evidence>
<keyword evidence="2" id="KW-0238">DNA-binding</keyword>
<feature type="domain" description="HTH luxR-type" evidence="4">
    <location>
        <begin position="146"/>
        <end position="211"/>
    </location>
</feature>
<dbReference type="PROSITE" id="PS50043">
    <property type="entry name" value="HTH_LUXR_2"/>
    <property type="match status" value="1"/>
</dbReference>
<gene>
    <name evidence="6" type="ORF">ACFPTO_13015</name>
</gene>
<dbReference type="InterPro" id="IPR058245">
    <property type="entry name" value="NreC/VraR/RcsB-like_REC"/>
</dbReference>
<feature type="domain" description="Response regulatory" evidence="5">
    <location>
        <begin position="9"/>
        <end position="124"/>
    </location>
</feature>
<comment type="caution">
    <text evidence="6">The sequence shown here is derived from an EMBL/GenBank/DDBJ whole genome shotgun (WGS) entry which is preliminary data.</text>
</comment>
<dbReference type="Gene3D" id="3.40.50.2300">
    <property type="match status" value="1"/>
</dbReference>
<dbReference type="InterPro" id="IPR039420">
    <property type="entry name" value="WalR-like"/>
</dbReference>
<dbReference type="SMART" id="SM00448">
    <property type="entry name" value="REC"/>
    <property type="match status" value="1"/>
</dbReference>
<evidence type="ECO:0000256" key="1">
    <source>
        <dbReference type="ARBA" id="ARBA00022553"/>
    </source>
</evidence>
<dbReference type="SUPFAM" id="SSF46894">
    <property type="entry name" value="C-terminal effector domain of the bipartite response regulators"/>
    <property type="match status" value="1"/>
</dbReference>
<dbReference type="InterPro" id="IPR011006">
    <property type="entry name" value="CheY-like_superfamily"/>
</dbReference>
<accession>A0ABW0J9J2</accession>
<evidence type="ECO:0000313" key="6">
    <source>
        <dbReference type="EMBL" id="MFC5429708.1"/>
    </source>
</evidence>
<dbReference type="Pfam" id="PF00196">
    <property type="entry name" value="GerE"/>
    <property type="match status" value="1"/>
</dbReference>
<dbReference type="PANTHER" id="PTHR43214:SF43">
    <property type="entry name" value="TWO-COMPONENT RESPONSE REGULATOR"/>
    <property type="match status" value="1"/>
</dbReference>
<dbReference type="Pfam" id="PF00072">
    <property type="entry name" value="Response_reg"/>
    <property type="match status" value="1"/>
</dbReference>
<dbReference type="InterPro" id="IPR000792">
    <property type="entry name" value="Tscrpt_reg_LuxR_C"/>
</dbReference>
<dbReference type="SUPFAM" id="SSF52172">
    <property type="entry name" value="CheY-like"/>
    <property type="match status" value="1"/>
</dbReference>
<dbReference type="PANTHER" id="PTHR43214">
    <property type="entry name" value="TWO-COMPONENT RESPONSE REGULATOR"/>
    <property type="match status" value="1"/>
</dbReference>
<evidence type="ECO:0000259" key="5">
    <source>
        <dbReference type="PROSITE" id="PS50110"/>
    </source>
</evidence>
<dbReference type="PROSITE" id="PS50110">
    <property type="entry name" value="RESPONSE_REGULATORY"/>
    <property type="match status" value="1"/>
</dbReference>
<evidence type="ECO:0000256" key="2">
    <source>
        <dbReference type="ARBA" id="ARBA00023125"/>
    </source>
</evidence>
<dbReference type="PROSITE" id="PS00622">
    <property type="entry name" value="HTH_LUXR_1"/>
    <property type="match status" value="1"/>
</dbReference>
<dbReference type="InterPro" id="IPR016032">
    <property type="entry name" value="Sig_transdc_resp-reg_C-effctor"/>
</dbReference>
<dbReference type="EMBL" id="JBHSMP010000016">
    <property type="protein sequence ID" value="MFC5429708.1"/>
    <property type="molecule type" value="Genomic_DNA"/>
</dbReference>
<protein>
    <submittedName>
        <fullName evidence="6">Response regulator</fullName>
    </submittedName>
</protein>
<evidence type="ECO:0000313" key="7">
    <source>
        <dbReference type="Proteomes" id="UP001596103"/>
    </source>
</evidence>
<dbReference type="CDD" id="cd17535">
    <property type="entry name" value="REC_NarL-like"/>
    <property type="match status" value="1"/>
</dbReference>
<dbReference type="CDD" id="cd06170">
    <property type="entry name" value="LuxR_C_like"/>
    <property type="match status" value="1"/>
</dbReference>
<sequence length="215" mass="22991">MSTPLAGYRILLADDHAMVRTGFRLLLEGAGATVVAEAESGEEALRFYAECAPDILVMDVSMPGIGGLAALERLRARHSEARVLILSAHQDAMIPIRALKAGATGYLSKRCLPQALIQAVHQVAQGQRYLDPELAQQVALAQISGSADPAQALTDKEFTIFLQLARGRSVNEVARDFHLSGSTVGTHLYHIKQKLNAGNAAELAVIAMRAGLLEV</sequence>